<proteinExistence type="inferred from homology"/>
<keyword evidence="2" id="KW-0378">Hydrolase</keyword>
<feature type="domain" description="Peptidase family U32 C-terminal" evidence="4">
    <location>
        <begin position="359"/>
        <end position="440"/>
    </location>
</feature>
<gene>
    <name evidence="5" type="primary">yegQ</name>
    <name evidence="5" type="ORF">ACFP73_05875</name>
</gene>
<name>A0ABW1VMA9_9GAMM</name>
<keyword evidence="1" id="KW-0645">Protease</keyword>
<comment type="similarity">
    <text evidence="3">Belongs to the peptidase U32 family.</text>
</comment>
<protein>
    <submittedName>
        <fullName evidence="5">tRNA 5-hydroxyuridine modification protein YegQ</fullName>
    </submittedName>
</protein>
<dbReference type="InterPro" id="IPR032525">
    <property type="entry name" value="Peptidase_U32_C"/>
</dbReference>
<dbReference type="NCBIfam" id="NF011996">
    <property type="entry name" value="PRK15452.1"/>
    <property type="match status" value="1"/>
</dbReference>
<evidence type="ECO:0000313" key="6">
    <source>
        <dbReference type="Proteomes" id="UP001596215"/>
    </source>
</evidence>
<keyword evidence="6" id="KW-1185">Reference proteome</keyword>
<evidence type="ECO:0000259" key="4">
    <source>
        <dbReference type="Pfam" id="PF16325"/>
    </source>
</evidence>
<dbReference type="InterPro" id="IPR001539">
    <property type="entry name" value="Peptidase_U32"/>
</dbReference>
<dbReference type="Pfam" id="PF16325">
    <property type="entry name" value="Peptidase_U32_C"/>
    <property type="match status" value="1"/>
</dbReference>
<organism evidence="5 6">
    <name type="scientific">Tatumella punctata</name>
    <dbReference type="NCBI Taxonomy" id="399969"/>
    <lineage>
        <taxon>Bacteria</taxon>
        <taxon>Pseudomonadati</taxon>
        <taxon>Pseudomonadota</taxon>
        <taxon>Gammaproteobacteria</taxon>
        <taxon>Enterobacterales</taxon>
        <taxon>Erwiniaceae</taxon>
        <taxon>Tatumella</taxon>
    </lineage>
</organism>
<evidence type="ECO:0000256" key="1">
    <source>
        <dbReference type="ARBA" id="ARBA00022670"/>
    </source>
</evidence>
<comment type="caution">
    <text evidence="5">The sequence shown here is derived from an EMBL/GenBank/DDBJ whole genome shotgun (WGS) entry which is preliminary data.</text>
</comment>
<dbReference type="EMBL" id="JBHSUC010000005">
    <property type="protein sequence ID" value="MFC6361633.1"/>
    <property type="molecule type" value="Genomic_DNA"/>
</dbReference>
<sequence length="458" mass="51472">MSKPELLSPAGTLKNMRYAFAYGADAVYAGQPRYSLRVRNNEFSHENLRQGIQEAHALGKKFYVVVNIAPHNAKLKTFIRDLQPVVDMQPDALIMSDPGLIMLVREAFPDIAIHLSVQANAVNWATVRFWQQMGLSRVILSRELSLEEIGEIRAQVPEMELEVFVHGALCMAYSGRCLLSGYLNKRDPNQGTCTNACRWDYRMEEGKEDLNGNIVEKYPPIPVKQAEPTLGSGPVTDKVFLITEKMRPQEPMSAFEDEHGTYIMNSKDLRAVAHVERLSQLGVHSLKIEGRTKSFYYCARTAQVYRRAIDDAAAGKPFDTSLLQTLEGLAHRGYTEGFLRRHTHDSYQNYQQGYSVSDRQQFVGEFTGQRQGDYAEVAVKNKFLLHDCLEIMTPAGNLTFTLQEMQTAKRQPAAVAPGDGHKVWLLVPQDISLDYALLLRNLPEGSTTQAPHSHAVQA</sequence>
<dbReference type="RefSeq" id="WP_212707273.1">
    <property type="nucleotide sequence ID" value="NZ_BAAAFW010000095.1"/>
</dbReference>
<evidence type="ECO:0000313" key="5">
    <source>
        <dbReference type="EMBL" id="MFC6361633.1"/>
    </source>
</evidence>
<dbReference type="PANTHER" id="PTHR30217">
    <property type="entry name" value="PEPTIDASE U32 FAMILY"/>
    <property type="match status" value="1"/>
</dbReference>
<dbReference type="Pfam" id="PF01136">
    <property type="entry name" value="Peptidase_U32"/>
    <property type="match status" value="1"/>
</dbReference>
<evidence type="ECO:0000256" key="2">
    <source>
        <dbReference type="ARBA" id="ARBA00022801"/>
    </source>
</evidence>
<dbReference type="Proteomes" id="UP001596215">
    <property type="component" value="Unassembled WGS sequence"/>
</dbReference>
<dbReference type="PANTHER" id="PTHR30217:SF6">
    <property type="entry name" value="TRNA HYDROXYLATION PROTEIN P"/>
    <property type="match status" value="1"/>
</dbReference>
<reference evidence="6" key="1">
    <citation type="journal article" date="2019" name="Int. J. Syst. Evol. Microbiol.">
        <title>The Global Catalogue of Microorganisms (GCM) 10K type strain sequencing project: providing services to taxonomists for standard genome sequencing and annotation.</title>
        <authorList>
            <consortium name="The Broad Institute Genomics Platform"/>
            <consortium name="The Broad Institute Genome Sequencing Center for Infectious Disease"/>
            <person name="Wu L."/>
            <person name="Ma J."/>
        </authorList>
    </citation>
    <scope>NUCLEOTIDE SEQUENCE [LARGE SCALE GENOMIC DNA]</scope>
    <source>
        <strain evidence="6">CGMCC 4.1530</strain>
    </source>
</reference>
<dbReference type="Gene3D" id="2.40.30.10">
    <property type="entry name" value="Translation factors"/>
    <property type="match status" value="1"/>
</dbReference>
<accession>A0ABW1VMA9</accession>
<evidence type="ECO:0000256" key="3">
    <source>
        <dbReference type="ARBA" id="ARBA00038374"/>
    </source>
</evidence>
<dbReference type="PROSITE" id="PS01276">
    <property type="entry name" value="PEPTIDASE_U32"/>
    <property type="match status" value="1"/>
</dbReference>
<dbReference type="InterPro" id="IPR051454">
    <property type="entry name" value="RNA/ubiquinone_mod_enzymes"/>
</dbReference>